<dbReference type="EMBL" id="JAUJYN010000035">
    <property type="protein sequence ID" value="KAK1257684.1"/>
    <property type="molecule type" value="Genomic_DNA"/>
</dbReference>
<protein>
    <submittedName>
        <fullName evidence="1">Uncharacterized protein</fullName>
    </submittedName>
</protein>
<reference evidence="1" key="1">
    <citation type="journal article" date="2023" name="Nat. Commun.">
        <title>Diploid and tetraploid genomes of Acorus and the evolution of monocots.</title>
        <authorList>
            <person name="Ma L."/>
            <person name="Liu K.W."/>
            <person name="Li Z."/>
            <person name="Hsiao Y.Y."/>
            <person name="Qi Y."/>
            <person name="Fu T."/>
            <person name="Tang G.D."/>
            <person name="Zhang D."/>
            <person name="Sun W.H."/>
            <person name="Liu D.K."/>
            <person name="Li Y."/>
            <person name="Chen G.Z."/>
            <person name="Liu X.D."/>
            <person name="Liao X.Y."/>
            <person name="Jiang Y.T."/>
            <person name="Yu X."/>
            <person name="Hao Y."/>
            <person name="Huang J."/>
            <person name="Zhao X.W."/>
            <person name="Ke S."/>
            <person name="Chen Y.Y."/>
            <person name="Wu W.L."/>
            <person name="Hsu J.L."/>
            <person name="Lin Y.F."/>
            <person name="Huang M.D."/>
            <person name="Li C.Y."/>
            <person name="Huang L."/>
            <person name="Wang Z.W."/>
            <person name="Zhao X."/>
            <person name="Zhong W.Y."/>
            <person name="Peng D.H."/>
            <person name="Ahmad S."/>
            <person name="Lan S."/>
            <person name="Zhang J.S."/>
            <person name="Tsai W.C."/>
            <person name="Van de Peer Y."/>
            <person name="Liu Z.J."/>
        </authorList>
    </citation>
    <scope>NUCLEOTIDE SEQUENCE</scope>
    <source>
        <strain evidence="1">SCP</strain>
    </source>
</reference>
<reference evidence="1" key="2">
    <citation type="submission" date="2023-06" db="EMBL/GenBank/DDBJ databases">
        <authorList>
            <person name="Ma L."/>
            <person name="Liu K.-W."/>
            <person name="Li Z."/>
            <person name="Hsiao Y.-Y."/>
            <person name="Qi Y."/>
            <person name="Fu T."/>
            <person name="Tang G."/>
            <person name="Zhang D."/>
            <person name="Sun W.-H."/>
            <person name="Liu D.-K."/>
            <person name="Li Y."/>
            <person name="Chen G.-Z."/>
            <person name="Liu X.-D."/>
            <person name="Liao X.-Y."/>
            <person name="Jiang Y.-T."/>
            <person name="Yu X."/>
            <person name="Hao Y."/>
            <person name="Huang J."/>
            <person name="Zhao X.-W."/>
            <person name="Ke S."/>
            <person name="Chen Y.-Y."/>
            <person name="Wu W.-L."/>
            <person name="Hsu J.-L."/>
            <person name="Lin Y.-F."/>
            <person name="Huang M.-D."/>
            <person name="Li C.-Y."/>
            <person name="Huang L."/>
            <person name="Wang Z.-W."/>
            <person name="Zhao X."/>
            <person name="Zhong W.-Y."/>
            <person name="Peng D.-H."/>
            <person name="Ahmad S."/>
            <person name="Lan S."/>
            <person name="Zhang J.-S."/>
            <person name="Tsai W.-C."/>
            <person name="Van De Peer Y."/>
            <person name="Liu Z.-J."/>
        </authorList>
    </citation>
    <scope>NUCLEOTIDE SEQUENCE</scope>
    <source>
        <strain evidence="1">SCP</strain>
        <tissue evidence="1">Leaves</tissue>
    </source>
</reference>
<evidence type="ECO:0000313" key="2">
    <source>
        <dbReference type="Proteomes" id="UP001179952"/>
    </source>
</evidence>
<accession>A0AAV8ZYT0</accession>
<organism evidence="1 2">
    <name type="scientific">Acorus gramineus</name>
    <name type="common">Dwarf sweet flag</name>
    <dbReference type="NCBI Taxonomy" id="55184"/>
    <lineage>
        <taxon>Eukaryota</taxon>
        <taxon>Viridiplantae</taxon>
        <taxon>Streptophyta</taxon>
        <taxon>Embryophyta</taxon>
        <taxon>Tracheophyta</taxon>
        <taxon>Spermatophyta</taxon>
        <taxon>Magnoliopsida</taxon>
        <taxon>Liliopsida</taxon>
        <taxon>Acoraceae</taxon>
        <taxon>Acorus</taxon>
    </lineage>
</organism>
<proteinExistence type="predicted"/>
<sequence>MWAEWVTRHYLSKHNIWMVKTLVSGSWSLGFDLSFGHSQEDLPRPSVVALIHQGRWSKPAWWSSGWDSLWTQISEMECGGPGVDSLIWPHSILGSPSTTNAWRFLRALGVQLKWAKWI</sequence>
<comment type="caution">
    <text evidence="1">The sequence shown here is derived from an EMBL/GenBank/DDBJ whole genome shotgun (WGS) entry which is preliminary data.</text>
</comment>
<evidence type="ECO:0000313" key="1">
    <source>
        <dbReference type="EMBL" id="KAK1257684.1"/>
    </source>
</evidence>
<name>A0AAV8ZYT0_ACOGR</name>
<dbReference type="AlphaFoldDB" id="A0AAV8ZYT0"/>
<keyword evidence="2" id="KW-1185">Reference proteome</keyword>
<dbReference type="Proteomes" id="UP001179952">
    <property type="component" value="Unassembled WGS sequence"/>
</dbReference>
<gene>
    <name evidence="1" type="ORF">QJS04_geneDACA016810</name>
</gene>